<dbReference type="PANTHER" id="PTHR30038:SF0">
    <property type="entry name" value="TUNGSTEN-CONTAINING ALDEHYDE FERREDOXIN OXIDOREDUCTASE"/>
    <property type="match status" value="1"/>
</dbReference>
<dbReference type="InterPro" id="IPR013984">
    <property type="entry name" value="Ald_Fedxn_OxRdtase_dom2"/>
</dbReference>
<accession>A0A151AW57</accession>
<protein>
    <submittedName>
        <fullName evidence="11">Putative oxidoreductase YdhV</fullName>
        <ecNumber evidence="11">1.-.-.-</ecNumber>
    </submittedName>
</protein>
<evidence type="ECO:0000256" key="3">
    <source>
        <dbReference type="ARBA" id="ARBA00022485"/>
    </source>
</evidence>
<keyword evidence="7" id="KW-0411">Iron-sulfur</keyword>
<comment type="cofactor">
    <cofactor evidence="8">
        <name>tungstopterin</name>
        <dbReference type="ChEBI" id="CHEBI:30402"/>
    </cofactor>
</comment>
<dbReference type="GO" id="GO:0009055">
    <property type="term" value="F:electron transfer activity"/>
    <property type="evidence" value="ECO:0007669"/>
    <property type="project" value="InterPro"/>
</dbReference>
<keyword evidence="4" id="KW-0479">Metal-binding</keyword>
<dbReference type="SUPFAM" id="SSF48310">
    <property type="entry name" value="Aldehyde ferredoxin oxidoreductase, C-terminal domains"/>
    <property type="match status" value="1"/>
</dbReference>
<evidence type="ECO:0000259" key="10">
    <source>
        <dbReference type="SMART" id="SM00790"/>
    </source>
</evidence>
<dbReference type="PANTHER" id="PTHR30038">
    <property type="entry name" value="ALDEHYDE FERREDOXIN OXIDOREDUCTASE"/>
    <property type="match status" value="1"/>
</dbReference>
<dbReference type="GO" id="GO:0051539">
    <property type="term" value="F:4 iron, 4 sulfur cluster binding"/>
    <property type="evidence" value="ECO:0007669"/>
    <property type="project" value="UniProtKB-KW"/>
</dbReference>
<dbReference type="Gene3D" id="3.60.9.10">
    <property type="entry name" value="Aldehyde ferredoxin oxidoreductase, N-terminal domain"/>
    <property type="match status" value="1"/>
</dbReference>
<keyword evidence="3" id="KW-0004">4Fe-4S</keyword>
<dbReference type="InterPro" id="IPR013985">
    <property type="entry name" value="Ald_Fedxn_OxRdtase_dom3"/>
</dbReference>
<evidence type="ECO:0000256" key="8">
    <source>
        <dbReference type="ARBA" id="ARBA00049934"/>
    </source>
</evidence>
<evidence type="ECO:0000313" key="12">
    <source>
        <dbReference type="Proteomes" id="UP000075670"/>
    </source>
</evidence>
<feature type="compositionally biased region" description="Basic and acidic residues" evidence="9">
    <location>
        <begin position="453"/>
        <end position="471"/>
    </location>
</feature>
<name>A0A151AW57_9FIRM</name>
<dbReference type="EC" id="1.-.-.-" evidence="11"/>
<sequence length="618" mass="67057">MSFVYGGYAGKILRVNLTSGDIKKEELDQQMASKFLGGNGLAAHFLYHELAPGIDPLGPENKVLIFTGPVAGTILPLCSRVGVFSKSPLTGLFFDSYAGGNFAPELKFAGYDGIIIEGEAKSPVYLWIDDDNVSLRPAESIWGRYTYATQNAIKKDLGDESIQVGCIGPAGEKLSRIAGVFFGVRAAGRGGLGAVLGAKKLKAIAVRGSKDITVSDLNGLIKLTGEILEIIRKHPVAGKSYYEYGTTPNMASNNMAGILGTRNWQVEEFEGTSRIDGDAMRQKTLIKSKACYNCPMMCGKLCLVKDGPYKGALTEGPEYETLFSLGSLCGIDSLEAITLGDRLCDELGFDSISAGAAIAFAMECFEKGIVNRNDTDGLELNFGNHEAMIALLEKMAKREGLGDILAEGTARAAIRLGAESLAIHMRGLEPAGHSARGLKGMGLGYAVSTRGGSHHDPRPKGEYSGQIDRRTPSGKGEYVAKINNMTALEDSMIMCHMAENFLGFFDLTEMHVKAINSVTGIGYDLNDVRKLGERVWNLERAFNVREGVRRENDTLPNRFLTEPIPSGPSQGLYITPEVLEKMKDDYYQIRGWDLKTGIPKEAKLRELGLEDVIMDLWG</sequence>
<keyword evidence="12" id="KW-1185">Reference proteome</keyword>
<dbReference type="InterPro" id="IPR013983">
    <property type="entry name" value="Ald_Fedxn_OxRdtase_N"/>
</dbReference>
<organism evidence="11 12">
    <name type="scientific">Moorella mulderi DSM 14980</name>
    <dbReference type="NCBI Taxonomy" id="1122241"/>
    <lineage>
        <taxon>Bacteria</taxon>
        <taxon>Bacillati</taxon>
        <taxon>Bacillota</taxon>
        <taxon>Clostridia</taxon>
        <taxon>Neomoorellales</taxon>
        <taxon>Neomoorellaceae</taxon>
        <taxon>Neomoorella</taxon>
    </lineage>
</organism>
<dbReference type="Pfam" id="PF02730">
    <property type="entry name" value="AFOR_N"/>
    <property type="match status" value="1"/>
</dbReference>
<dbReference type="RefSeq" id="WP_062284443.1">
    <property type="nucleotide sequence ID" value="NZ_LTBC01000007.1"/>
</dbReference>
<evidence type="ECO:0000256" key="6">
    <source>
        <dbReference type="ARBA" id="ARBA00023004"/>
    </source>
</evidence>
<keyword evidence="6" id="KW-0408">Iron</keyword>
<comment type="caution">
    <text evidence="11">The sequence shown here is derived from an EMBL/GenBank/DDBJ whole genome shotgun (WGS) entry which is preliminary data.</text>
</comment>
<dbReference type="SMART" id="SM00790">
    <property type="entry name" value="AFOR_N"/>
    <property type="match status" value="1"/>
</dbReference>
<evidence type="ECO:0000256" key="4">
    <source>
        <dbReference type="ARBA" id="ARBA00022723"/>
    </source>
</evidence>
<gene>
    <name evidence="11" type="primary">ydhV_3</name>
    <name evidence="11" type="ORF">MOMUL_19360</name>
</gene>
<dbReference type="GO" id="GO:0046872">
    <property type="term" value="F:metal ion binding"/>
    <property type="evidence" value="ECO:0007669"/>
    <property type="project" value="UniProtKB-KW"/>
</dbReference>
<comment type="cofactor">
    <cofactor evidence="1">
        <name>[4Fe-4S] cluster</name>
        <dbReference type="ChEBI" id="CHEBI:49883"/>
    </cofactor>
</comment>
<dbReference type="OrthoDB" id="9763894at2"/>
<comment type="similarity">
    <text evidence="2">Belongs to the AOR/FOR family.</text>
</comment>
<keyword evidence="5 11" id="KW-0560">Oxidoreductase</keyword>
<dbReference type="AlphaFoldDB" id="A0A151AW57"/>
<dbReference type="SUPFAM" id="SSF56228">
    <property type="entry name" value="Aldehyde ferredoxin oxidoreductase, N-terminal domain"/>
    <property type="match status" value="1"/>
</dbReference>
<evidence type="ECO:0000313" key="11">
    <source>
        <dbReference type="EMBL" id="KYH31793.1"/>
    </source>
</evidence>
<dbReference type="InterPro" id="IPR051919">
    <property type="entry name" value="W-dependent_AOR"/>
</dbReference>
<dbReference type="Gene3D" id="1.10.599.10">
    <property type="entry name" value="Aldehyde Ferredoxin Oxidoreductase Protein, subunit A, domain 3"/>
    <property type="match status" value="1"/>
</dbReference>
<dbReference type="PATRIC" id="fig|1122241.3.peg.2059"/>
<evidence type="ECO:0000256" key="7">
    <source>
        <dbReference type="ARBA" id="ARBA00023014"/>
    </source>
</evidence>
<dbReference type="EMBL" id="LTBC01000007">
    <property type="protein sequence ID" value="KYH31793.1"/>
    <property type="molecule type" value="Genomic_DNA"/>
</dbReference>
<dbReference type="Proteomes" id="UP000075670">
    <property type="component" value="Unassembled WGS sequence"/>
</dbReference>
<evidence type="ECO:0000256" key="5">
    <source>
        <dbReference type="ARBA" id="ARBA00023002"/>
    </source>
</evidence>
<evidence type="ECO:0000256" key="1">
    <source>
        <dbReference type="ARBA" id="ARBA00001966"/>
    </source>
</evidence>
<proteinExistence type="inferred from homology"/>
<evidence type="ECO:0000256" key="2">
    <source>
        <dbReference type="ARBA" id="ARBA00011032"/>
    </source>
</evidence>
<evidence type="ECO:0000256" key="9">
    <source>
        <dbReference type="SAM" id="MobiDB-lite"/>
    </source>
</evidence>
<feature type="domain" description="Aldehyde ferredoxin oxidoreductase N-terminal" evidence="10">
    <location>
        <begin position="8"/>
        <end position="210"/>
    </location>
</feature>
<reference evidence="11 12" key="1">
    <citation type="submission" date="2016-02" db="EMBL/GenBank/DDBJ databases">
        <title>Genome sequence of Moorella mulderi DSM 14980.</title>
        <authorList>
            <person name="Poehlein A."/>
            <person name="Daniel R."/>
        </authorList>
    </citation>
    <scope>NUCLEOTIDE SEQUENCE [LARGE SCALE GENOMIC DNA]</scope>
    <source>
        <strain evidence="11 12">DSM 14980</strain>
    </source>
</reference>
<dbReference type="Gene3D" id="1.10.569.10">
    <property type="entry name" value="Aldehyde Ferredoxin Oxidoreductase Protein, subunit A, domain 2"/>
    <property type="match status" value="1"/>
</dbReference>
<dbReference type="GO" id="GO:0016625">
    <property type="term" value="F:oxidoreductase activity, acting on the aldehyde or oxo group of donors, iron-sulfur protein as acceptor"/>
    <property type="evidence" value="ECO:0007669"/>
    <property type="project" value="InterPro"/>
</dbReference>
<dbReference type="InterPro" id="IPR036503">
    <property type="entry name" value="Ald_Fedxn_OxRdtase_N_sf"/>
</dbReference>
<dbReference type="InterPro" id="IPR001203">
    <property type="entry name" value="OxRdtase_Ald_Fedxn_C"/>
</dbReference>
<feature type="region of interest" description="Disordered" evidence="9">
    <location>
        <begin position="449"/>
        <end position="474"/>
    </location>
</feature>
<dbReference type="Pfam" id="PF01314">
    <property type="entry name" value="AFOR_C"/>
    <property type="match status" value="1"/>
</dbReference>
<dbReference type="InterPro" id="IPR036021">
    <property type="entry name" value="Tungsten_al_ferr_oxy-like_C"/>
</dbReference>